<keyword evidence="1" id="KW-0175">Coiled coil</keyword>
<dbReference type="SUPFAM" id="SSF53098">
    <property type="entry name" value="Ribonuclease H-like"/>
    <property type="match status" value="1"/>
</dbReference>
<name>A0AAQ3XCG3_PASNO</name>
<dbReference type="InterPro" id="IPR025525">
    <property type="entry name" value="hAT-like_transposase_RNase-H"/>
</dbReference>
<dbReference type="GO" id="GO:0003677">
    <property type="term" value="F:DNA binding"/>
    <property type="evidence" value="ECO:0007669"/>
    <property type="project" value="InterPro"/>
</dbReference>
<dbReference type="GO" id="GO:0046983">
    <property type="term" value="F:protein dimerization activity"/>
    <property type="evidence" value="ECO:0007669"/>
    <property type="project" value="InterPro"/>
</dbReference>
<feature type="domain" description="HAT C-terminal dimerisation" evidence="2">
    <location>
        <begin position="164"/>
        <end position="188"/>
    </location>
</feature>
<evidence type="ECO:0008006" key="6">
    <source>
        <dbReference type="Google" id="ProtNLM"/>
    </source>
</evidence>
<evidence type="ECO:0000313" key="5">
    <source>
        <dbReference type="Proteomes" id="UP001341281"/>
    </source>
</evidence>
<feature type="non-terminal residue" evidence="4">
    <location>
        <position position="188"/>
    </location>
</feature>
<dbReference type="Pfam" id="PF14372">
    <property type="entry name" value="hAT-like_RNase-H"/>
    <property type="match status" value="1"/>
</dbReference>
<reference evidence="4 5" key="1">
    <citation type="submission" date="2024-02" db="EMBL/GenBank/DDBJ databases">
        <title>High-quality chromosome-scale genome assembly of Pensacola bahiagrass (Paspalum notatum Flugge var. saurae).</title>
        <authorList>
            <person name="Vega J.M."/>
            <person name="Podio M."/>
            <person name="Orjuela J."/>
            <person name="Siena L.A."/>
            <person name="Pessino S.C."/>
            <person name="Combes M.C."/>
            <person name="Mariac C."/>
            <person name="Albertini E."/>
            <person name="Pupilli F."/>
            <person name="Ortiz J.P.A."/>
            <person name="Leblanc O."/>
        </authorList>
    </citation>
    <scope>NUCLEOTIDE SEQUENCE [LARGE SCALE GENOMIC DNA]</scope>
    <source>
        <strain evidence="4">R1</strain>
        <tissue evidence="4">Leaf</tissue>
    </source>
</reference>
<evidence type="ECO:0000313" key="4">
    <source>
        <dbReference type="EMBL" id="WVZ92816.1"/>
    </source>
</evidence>
<dbReference type="PANTHER" id="PTHR23272:SF193">
    <property type="entry name" value="OS07G0624100 PROTEIN"/>
    <property type="match status" value="1"/>
</dbReference>
<organism evidence="4 5">
    <name type="scientific">Paspalum notatum var. saurae</name>
    <dbReference type="NCBI Taxonomy" id="547442"/>
    <lineage>
        <taxon>Eukaryota</taxon>
        <taxon>Viridiplantae</taxon>
        <taxon>Streptophyta</taxon>
        <taxon>Embryophyta</taxon>
        <taxon>Tracheophyta</taxon>
        <taxon>Spermatophyta</taxon>
        <taxon>Magnoliopsida</taxon>
        <taxon>Liliopsida</taxon>
        <taxon>Poales</taxon>
        <taxon>Poaceae</taxon>
        <taxon>PACMAD clade</taxon>
        <taxon>Panicoideae</taxon>
        <taxon>Andropogonodae</taxon>
        <taxon>Paspaleae</taxon>
        <taxon>Paspalinae</taxon>
        <taxon>Paspalum</taxon>
    </lineage>
</organism>
<feature type="domain" description="hAT-like transposase RNase-H fold" evidence="3">
    <location>
        <begin position="18"/>
        <end position="66"/>
    </location>
</feature>
<feature type="coiled-coil region" evidence="1">
    <location>
        <begin position="67"/>
        <end position="94"/>
    </location>
</feature>
<dbReference type="PANTHER" id="PTHR23272">
    <property type="entry name" value="BED FINGER-RELATED"/>
    <property type="match status" value="1"/>
</dbReference>
<dbReference type="InterPro" id="IPR012337">
    <property type="entry name" value="RNaseH-like_sf"/>
</dbReference>
<evidence type="ECO:0000259" key="2">
    <source>
        <dbReference type="Pfam" id="PF05699"/>
    </source>
</evidence>
<dbReference type="Proteomes" id="UP001341281">
    <property type="component" value="Chromosome 09"/>
</dbReference>
<dbReference type="AlphaFoldDB" id="A0AAQ3XCG3"/>
<dbReference type="Pfam" id="PF05699">
    <property type="entry name" value="Dimer_Tnp_hAT"/>
    <property type="match status" value="1"/>
</dbReference>
<gene>
    <name evidence="4" type="ORF">U9M48_038854</name>
</gene>
<dbReference type="InterPro" id="IPR008906">
    <property type="entry name" value="HATC_C_dom"/>
</dbReference>
<sequence>MTEFLGHFADITKWVSASLSVTTHTFFHEIGEVNVLVNDWPNSIDVVQATMGKRMKEKFDKYWEQWHEIVENENENDKRKAKENEKEKENMNLLIFVAVVLDLRYKLLKYIELGQLFKRSDIQKNESPQPIEGGGSTRMMKSIVAKRMRLNNDSSSYNRDTRTELNKLARDVLTIPISTVASESAFST</sequence>
<accession>A0AAQ3XCG3</accession>
<dbReference type="EMBL" id="CP144753">
    <property type="protein sequence ID" value="WVZ92816.1"/>
    <property type="molecule type" value="Genomic_DNA"/>
</dbReference>
<proteinExistence type="predicted"/>
<keyword evidence="5" id="KW-1185">Reference proteome</keyword>
<evidence type="ECO:0000256" key="1">
    <source>
        <dbReference type="SAM" id="Coils"/>
    </source>
</evidence>
<protein>
    <recommendedName>
        <fullName evidence="6">HAT C-terminal dimerisation domain-containing protein</fullName>
    </recommendedName>
</protein>
<evidence type="ECO:0000259" key="3">
    <source>
        <dbReference type="Pfam" id="PF14372"/>
    </source>
</evidence>